<dbReference type="InterPro" id="IPR002941">
    <property type="entry name" value="DNA_methylase_N4/N6"/>
</dbReference>
<evidence type="ECO:0000256" key="2">
    <source>
        <dbReference type="ARBA" id="ARBA00022679"/>
    </source>
</evidence>
<organism evidence="4 5">
    <name type="scientific">Leptospira santarosai str. MOR084</name>
    <dbReference type="NCBI Taxonomy" id="1049984"/>
    <lineage>
        <taxon>Bacteria</taxon>
        <taxon>Pseudomonadati</taxon>
        <taxon>Spirochaetota</taxon>
        <taxon>Spirochaetia</taxon>
        <taxon>Leptospirales</taxon>
        <taxon>Leptospiraceae</taxon>
        <taxon>Leptospira</taxon>
    </lineage>
</organism>
<dbReference type="Proteomes" id="UP000006329">
    <property type="component" value="Unassembled WGS sequence"/>
</dbReference>
<gene>
    <name evidence="4" type="ORF">LEP1GSC179_3039</name>
</gene>
<evidence type="ECO:0000259" key="3">
    <source>
        <dbReference type="Pfam" id="PF01555"/>
    </source>
</evidence>
<keyword evidence="2" id="KW-0808">Transferase</keyword>
<dbReference type="InterPro" id="IPR001091">
    <property type="entry name" value="RM_Methyltransferase"/>
</dbReference>
<evidence type="ECO:0000256" key="1">
    <source>
        <dbReference type="ARBA" id="ARBA00022603"/>
    </source>
</evidence>
<dbReference type="EMBL" id="AHON02000063">
    <property type="protein sequence ID" value="EKO32745.1"/>
    <property type="molecule type" value="Genomic_DNA"/>
</dbReference>
<protein>
    <submittedName>
        <fullName evidence="4">DNA methylase domain protein</fullName>
    </submittedName>
</protein>
<sequence>MIQTYFGRVSFLDLGQRHPDSVLCFPSESGKGIHPTQKPIALMNFLISSYSNAGDTILDNCMGSGTTGVACIQTDRNFIGIEKEEEYFELAKRRIEIAIKIRKLKTITSLFSEKENTND</sequence>
<dbReference type="InterPro" id="IPR029063">
    <property type="entry name" value="SAM-dependent_MTases_sf"/>
</dbReference>
<dbReference type="Gene3D" id="3.40.50.150">
    <property type="entry name" value="Vaccinia Virus protein VP39"/>
    <property type="match status" value="1"/>
</dbReference>
<comment type="caution">
    <text evidence="4">The sequence shown here is derived from an EMBL/GenBank/DDBJ whole genome shotgun (WGS) entry which is preliminary data.</text>
</comment>
<evidence type="ECO:0000313" key="4">
    <source>
        <dbReference type="EMBL" id="EKO32745.1"/>
    </source>
</evidence>
<proteinExistence type="predicted"/>
<dbReference type="GO" id="GO:0008170">
    <property type="term" value="F:N-methyltransferase activity"/>
    <property type="evidence" value="ECO:0007669"/>
    <property type="project" value="InterPro"/>
</dbReference>
<dbReference type="PRINTS" id="PR00508">
    <property type="entry name" value="S21N4MTFRASE"/>
</dbReference>
<keyword evidence="1 4" id="KW-0489">Methyltransferase</keyword>
<feature type="domain" description="DNA methylase N-4/N-6" evidence="3">
    <location>
        <begin position="27"/>
        <end position="92"/>
    </location>
</feature>
<dbReference type="SUPFAM" id="SSF53335">
    <property type="entry name" value="S-adenosyl-L-methionine-dependent methyltransferases"/>
    <property type="match status" value="1"/>
</dbReference>
<name>A0A0E2BCV0_9LEPT</name>
<reference evidence="4" key="1">
    <citation type="submission" date="2012-10" db="EMBL/GenBank/DDBJ databases">
        <authorList>
            <person name="Harkins D.M."/>
            <person name="Durkin A.S."/>
            <person name="Brinkac L.M."/>
            <person name="Haft D.H."/>
            <person name="Selengut J.D."/>
            <person name="Sanka R."/>
            <person name="DePew J."/>
            <person name="Purushe J."/>
            <person name="Matthias M.A."/>
            <person name="Vinetz J.M."/>
            <person name="Sutton G.G."/>
            <person name="Nierman W.C."/>
            <person name="Fouts D.E."/>
        </authorList>
    </citation>
    <scope>NUCLEOTIDE SEQUENCE [LARGE SCALE GENOMIC DNA]</scope>
    <source>
        <strain evidence="4">MOR084</strain>
    </source>
</reference>
<dbReference type="GO" id="GO:0032259">
    <property type="term" value="P:methylation"/>
    <property type="evidence" value="ECO:0007669"/>
    <property type="project" value="UniProtKB-KW"/>
</dbReference>
<dbReference type="AlphaFoldDB" id="A0A0E2BCV0"/>
<accession>A0A0E2BCV0</accession>
<dbReference type="Pfam" id="PF01555">
    <property type="entry name" value="N6_N4_Mtase"/>
    <property type="match status" value="1"/>
</dbReference>
<keyword evidence="5" id="KW-1185">Reference proteome</keyword>
<dbReference type="GO" id="GO:0003677">
    <property type="term" value="F:DNA binding"/>
    <property type="evidence" value="ECO:0007669"/>
    <property type="project" value="InterPro"/>
</dbReference>
<evidence type="ECO:0000313" key="5">
    <source>
        <dbReference type="Proteomes" id="UP000006329"/>
    </source>
</evidence>